<proteinExistence type="predicted"/>
<accession>A0A450XGG0</accession>
<reference evidence="2" key="1">
    <citation type="submission" date="2019-02" db="EMBL/GenBank/DDBJ databases">
        <authorList>
            <person name="Gruber-Vodicka R. H."/>
            <person name="Seah K. B. B."/>
        </authorList>
    </citation>
    <scope>NUCLEOTIDE SEQUENCE</scope>
    <source>
        <strain evidence="1">BECK_S312</strain>
        <strain evidence="2">BECK_S426</strain>
    </source>
</reference>
<organism evidence="2">
    <name type="scientific">Candidatus Kentrum sp. LPFa</name>
    <dbReference type="NCBI Taxonomy" id="2126335"/>
    <lineage>
        <taxon>Bacteria</taxon>
        <taxon>Pseudomonadati</taxon>
        <taxon>Pseudomonadota</taxon>
        <taxon>Gammaproteobacteria</taxon>
        <taxon>Candidatus Kentrum</taxon>
    </lineage>
</organism>
<sequence>MSEVTAISQHEYDLLFDPEIFNGKTRPPSKGSLEKMLGDDVEGVGVGLCQENSPGSLARKTFGELQEAAVRTVKMLNAIAV</sequence>
<gene>
    <name evidence="1" type="ORF">BECKLPF1236A_GA0070988_100465</name>
    <name evidence="2" type="ORF">BECKLPF1236C_GA0070990_100635</name>
</gene>
<name>A0A450XGG0_9GAMM</name>
<evidence type="ECO:0000313" key="1">
    <source>
        <dbReference type="EMBL" id="VFK10934.1"/>
    </source>
</evidence>
<protein>
    <submittedName>
        <fullName evidence="2">Uncharacterized protein</fullName>
    </submittedName>
</protein>
<evidence type="ECO:0000313" key="2">
    <source>
        <dbReference type="EMBL" id="VFK28339.1"/>
    </source>
</evidence>
<dbReference type="AlphaFoldDB" id="A0A450XGG0"/>
<dbReference type="EMBL" id="CAADFP010000063">
    <property type="protein sequence ID" value="VFK28339.1"/>
    <property type="molecule type" value="Genomic_DNA"/>
</dbReference>
<dbReference type="EMBL" id="CAADFM010000046">
    <property type="protein sequence ID" value="VFK10934.1"/>
    <property type="molecule type" value="Genomic_DNA"/>
</dbReference>